<reference evidence="4 5" key="1">
    <citation type="submission" date="2016-04" db="EMBL/GenBank/DDBJ databases">
        <title>The genome of Intoshia linei affirms orthonectids as highly simplified spiralians.</title>
        <authorList>
            <person name="Mikhailov K.V."/>
            <person name="Slusarev G.S."/>
            <person name="Nikitin M.A."/>
            <person name="Logacheva M.D."/>
            <person name="Penin A."/>
            <person name="Aleoshin V."/>
            <person name="Panchin Y.V."/>
        </authorList>
    </citation>
    <scope>NUCLEOTIDE SEQUENCE [LARGE SCALE GENOMIC DNA]</scope>
    <source>
        <strain evidence="4">Intl2013</strain>
        <tissue evidence="4">Whole animal</tissue>
    </source>
</reference>
<dbReference type="GO" id="GO:0019799">
    <property type="term" value="F:tubulin N-acetyltransferase activity"/>
    <property type="evidence" value="ECO:0007669"/>
    <property type="project" value="InterPro"/>
</dbReference>
<keyword evidence="1" id="KW-0808">Transferase</keyword>
<sequence length="88" mass="10349">MEVSENLAHYFKNKITLFHTLNIPKIGYINRDNGYESKKNEQLYSILDILGRESARAQNLNKPVTTRFDILNTNNRLYVLSEKDENKM</sequence>
<evidence type="ECO:0000259" key="3">
    <source>
        <dbReference type="PROSITE" id="PS51730"/>
    </source>
</evidence>
<organism evidence="4 5">
    <name type="scientific">Intoshia linei</name>
    <dbReference type="NCBI Taxonomy" id="1819745"/>
    <lineage>
        <taxon>Eukaryota</taxon>
        <taxon>Metazoa</taxon>
        <taxon>Spiralia</taxon>
        <taxon>Lophotrochozoa</taxon>
        <taxon>Mesozoa</taxon>
        <taxon>Orthonectida</taxon>
        <taxon>Rhopaluridae</taxon>
        <taxon>Intoshia</taxon>
    </lineage>
</organism>
<dbReference type="InterPro" id="IPR007965">
    <property type="entry name" value="GNAT_ATAT"/>
</dbReference>
<dbReference type="PANTHER" id="PTHR12327:SF0">
    <property type="entry name" value="ALPHA-TUBULIN N-ACETYLTRANSFERASE 1"/>
    <property type="match status" value="1"/>
</dbReference>
<evidence type="ECO:0000313" key="4">
    <source>
        <dbReference type="EMBL" id="OAF67674.1"/>
    </source>
</evidence>
<dbReference type="PANTHER" id="PTHR12327">
    <property type="entry name" value="ALPHA-TUBULIN N-ACETYLTRANSFERASE 1"/>
    <property type="match status" value="1"/>
</dbReference>
<protein>
    <recommendedName>
        <fullName evidence="3">N-acetyltransferase domain-containing protein</fullName>
    </recommendedName>
</protein>
<evidence type="ECO:0000256" key="1">
    <source>
        <dbReference type="ARBA" id="ARBA00022679"/>
    </source>
</evidence>
<keyword evidence="2" id="KW-0012">Acyltransferase</keyword>
<evidence type="ECO:0000256" key="2">
    <source>
        <dbReference type="ARBA" id="ARBA00023315"/>
    </source>
</evidence>
<dbReference type="AlphaFoldDB" id="A0A177B2N2"/>
<dbReference type="Proteomes" id="UP000078046">
    <property type="component" value="Unassembled WGS sequence"/>
</dbReference>
<feature type="domain" description="N-acetyltransferase" evidence="3">
    <location>
        <begin position="1"/>
        <end position="88"/>
    </location>
</feature>
<keyword evidence="5" id="KW-1185">Reference proteome</keyword>
<name>A0A177B2N2_9BILA</name>
<dbReference type="Pfam" id="PF05301">
    <property type="entry name" value="Acetyltransf_16"/>
    <property type="match status" value="1"/>
</dbReference>
<dbReference type="EMBL" id="LWCA01000601">
    <property type="protein sequence ID" value="OAF67674.1"/>
    <property type="molecule type" value="Genomic_DNA"/>
</dbReference>
<proteinExistence type="predicted"/>
<dbReference type="OrthoDB" id="447510at2759"/>
<gene>
    <name evidence="4" type="ORF">A3Q56_04589</name>
</gene>
<dbReference type="PROSITE" id="PS51730">
    <property type="entry name" value="GNAT_ATAT"/>
    <property type="match status" value="1"/>
</dbReference>
<accession>A0A177B2N2</accession>
<dbReference type="Gene3D" id="3.40.630.30">
    <property type="match status" value="1"/>
</dbReference>
<comment type="caution">
    <text evidence="4">The sequence shown here is derived from an EMBL/GenBank/DDBJ whole genome shotgun (WGS) entry which is preliminary data.</text>
</comment>
<dbReference type="GO" id="GO:0005874">
    <property type="term" value="C:microtubule"/>
    <property type="evidence" value="ECO:0007669"/>
    <property type="project" value="InterPro"/>
</dbReference>
<dbReference type="InterPro" id="IPR038746">
    <property type="entry name" value="Atat"/>
</dbReference>
<evidence type="ECO:0000313" key="5">
    <source>
        <dbReference type="Proteomes" id="UP000078046"/>
    </source>
</evidence>